<sequence>MLQIMGLSSIVLLTLIFKKLESTPAVSPVRINRK</sequence>
<comment type="caution">
    <text evidence="1">The sequence shown here is derived from an EMBL/GenBank/DDBJ whole genome shotgun (WGS) entry which is preliminary data.</text>
</comment>
<dbReference type="EMBL" id="MYFM01000005">
    <property type="protein sequence ID" value="OVE97224.1"/>
    <property type="molecule type" value="Genomic_DNA"/>
</dbReference>
<name>A0A202F9R1_9LACO</name>
<evidence type="ECO:0000313" key="1">
    <source>
        <dbReference type="EMBL" id="OVE97224.1"/>
    </source>
</evidence>
<evidence type="ECO:0000313" key="2">
    <source>
        <dbReference type="Proteomes" id="UP000196232"/>
    </source>
</evidence>
<proteinExistence type="predicted"/>
<organism evidence="1 2">
    <name type="scientific">Companilactobacillus bobalius</name>
    <dbReference type="NCBI Taxonomy" id="2801451"/>
    <lineage>
        <taxon>Bacteria</taxon>
        <taxon>Bacillati</taxon>
        <taxon>Bacillota</taxon>
        <taxon>Bacilli</taxon>
        <taxon>Lactobacillales</taxon>
        <taxon>Lactobacillaceae</taxon>
        <taxon>Companilactobacillus</taxon>
    </lineage>
</organism>
<accession>A0A202F9R1</accession>
<dbReference type="AlphaFoldDB" id="A0A202F9R1"/>
<gene>
    <name evidence="1" type="ORF">LKACC16343_01714</name>
</gene>
<reference evidence="1 2" key="1">
    <citation type="submission" date="2017-03" db="EMBL/GenBank/DDBJ databases">
        <title>Genome sequence of Lactobacillus bobalius KACC 16343.</title>
        <authorList>
            <person name="Chun J."/>
        </authorList>
    </citation>
    <scope>NUCLEOTIDE SEQUENCE [LARGE SCALE GENOMIC DNA]</scope>
    <source>
        <strain evidence="1 2">KACC 16343</strain>
    </source>
</reference>
<dbReference type="Proteomes" id="UP000196232">
    <property type="component" value="Unassembled WGS sequence"/>
</dbReference>
<protein>
    <submittedName>
        <fullName evidence="1">Uncharacterized protein</fullName>
    </submittedName>
</protein>